<sequence>MIVFSRILKNETKLAINGAPTSFRIVVNSDPAIKALHLVICRSTNQRRDLPHVGFMMFKSITYTPCLMCRMCSRQALHPRHLDPKKNVTLASFIATQRRLLGTDKQEKSALYVNPTETDRSPTVEVSFDIQERLKDIDKLKNDILLRGLNFDADALRNEYENLNRLKREKDLLEKQHKEISRGFAELVRAKKNDDIAKEAKKELSEKGRELRPRLKAAITSYYEAENTFNLMALKLPVELAPETQPDTSTLAELGVKAAESQKSHLELLGGSGIHLRYVFPASSPHINTPCPSDISPGAYYLTGNVSNSERQLVQWTKKFMNDLSIPRISCPELFREAIVEGCGFTDEEHISHACIFMRLIFPFNATHRRWFTLQVDMFSLNKSKDESSLSMAELAFNITQFYEEIKIPIRINHVGSSSLRTSESQRIDFEVWSSAFNRYFKIGEVSDRSDFISRRLMITNSSNARGFKEASPPFLIHATLTSIQPLLAAILENSQSKDGRICLPGVY</sequence>
<protein>
    <recommendedName>
        <fullName evidence="3">Aminoacyl-tRNA synthetase class II (G/ P/ S/T) domain-containing protein</fullName>
    </recommendedName>
</protein>
<dbReference type="GO" id="GO:0006434">
    <property type="term" value="P:seryl-tRNA aminoacylation"/>
    <property type="evidence" value="ECO:0007669"/>
    <property type="project" value="InterPro"/>
</dbReference>
<proteinExistence type="inferred from homology"/>
<dbReference type="InterPro" id="IPR042103">
    <property type="entry name" value="SerRS_1_N_sf"/>
</dbReference>
<dbReference type="PANTHER" id="PTHR11778">
    <property type="entry name" value="SERYL-TRNA SYNTHETASE"/>
    <property type="match status" value="1"/>
</dbReference>
<dbReference type="HOGENOM" id="CLU_031998_0_0_1"/>
<dbReference type="InterPro" id="IPR002314">
    <property type="entry name" value="aa-tRNA-synt_IIb"/>
</dbReference>
<keyword evidence="2" id="KW-0175">Coiled coil</keyword>
<dbReference type="InterPro" id="IPR010978">
    <property type="entry name" value="tRNA-bd_arm"/>
</dbReference>
<reference evidence="5" key="3">
    <citation type="submission" date="2015-06" db="UniProtKB">
        <authorList>
            <consortium name="EnsemblMetazoa"/>
        </authorList>
    </citation>
    <scope>IDENTIFICATION</scope>
</reference>
<evidence type="ECO:0000256" key="2">
    <source>
        <dbReference type="SAM" id="Coils"/>
    </source>
</evidence>
<dbReference type="EMBL" id="AMQN01009672">
    <property type="status" value="NOT_ANNOTATED_CDS"/>
    <property type="molecule type" value="Genomic_DNA"/>
</dbReference>
<dbReference type="SUPFAM" id="SSF46589">
    <property type="entry name" value="tRNA-binding arm"/>
    <property type="match status" value="1"/>
</dbReference>
<dbReference type="InterPro" id="IPR002317">
    <property type="entry name" value="Ser-tRNA-ligase_type_1"/>
</dbReference>
<dbReference type="GO" id="GO:0005524">
    <property type="term" value="F:ATP binding"/>
    <property type="evidence" value="ECO:0007669"/>
    <property type="project" value="InterPro"/>
</dbReference>
<evidence type="ECO:0000313" key="6">
    <source>
        <dbReference type="Proteomes" id="UP000014760"/>
    </source>
</evidence>
<evidence type="ECO:0000313" key="5">
    <source>
        <dbReference type="EnsemblMetazoa" id="CapteP212514"/>
    </source>
</evidence>
<reference evidence="6" key="1">
    <citation type="submission" date="2012-12" db="EMBL/GenBank/DDBJ databases">
        <authorList>
            <person name="Hellsten U."/>
            <person name="Grimwood J."/>
            <person name="Chapman J.A."/>
            <person name="Shapiro H."/>
            <person name="Aerts A."/>
            <person name="Otillar R.P."/>
            <person name="Terry A.Y."/>
            <person name="Boore J.L."/>
            <person name="Simakov O."/>
            <person name="Marletaz F."/>
            <person name="Cho S.-J."/>
            <person name="Edsinger-Gonzales E."/>
            <person name="Havlak P."/>
            <person name="Kuo D.-H."/>
            <person name="Larsson T."/>
            <person name="Lv J."/>
            <person name="Arendt D."/>
            <person name="Savage R."/>
            <person name="Osoegawa K."/>
            <person name="de Jong P."/>
            <person name="Lindberg D.R."/>
            <person name="Seaver E.C."/>
            <person name="Weisblat D.A."/>
            <person name="Putnam N.H."/>
            <person name="Grigoriev I.V."/>
            <person name="Rokhsar D.S."/>
        </authorList>
    </citation>
    <scope>NUCLEOTIDE SEQUENCE</scope>
    <source>
        <strain evidence="6">I ESC-2004</strain>
    </source>
</reference>
<organism evidence="4">
    <name type="scientific">Capitella teleta</name>
    <name type="common">Polychaete worm</name>
    <dbReference type="NCBI Taxonomy" id="283909"/>
    <lineage>
        <taxon>Eukaryota</taxon>
        <taxon>Metazoa</taxon>
        <taxon>Spiralia</taxon>
        <taxon>Lophotrochozoa</taxon>
        <taxon>Annelida</taxon>
        <taxon>Polychaeta</taxon>
        <taxon>Sedentaria</taxon>
        <taxon>Scolecida</taxon>
        <taxon>Capitellidae</taxon>
        <taxon>Capitella</taxon>
    </lineage>
</organism>
<gene>
    <name evidence="4" type="ORF">CAPTEDRAFT_212514</name>
</gene>
<dbReference type="AlphaFoldDB" id="R7U2F4"/>
<dbReference type="Gene3D" id="3.30.930.10">
    <property type="entry name" value="Bira Bifunctional Protein, Domain 2"/>
    <property type="match status" value="1"/>
</dbReference>
<keyword evidence="6" id="KW-1185">Reference proteome</keyword>
<accession>R7U2F4</accession>
<dbReference type="STRING" id="283909.R7U2F4"/>
<name>R7U2F4_CAPTE</name>
<feature type="domain" description="Aminoacyl-tRNA synthetase class II (G/ P/ S/T)" evidence="3">
    <location>
        <begin position="376"/>
        <end position="494"/>
    </location>
</feature>
<dbReference type="EMBL" id="KB305931">
    <property type="protein sequence ID" value="ELU00520.1"/>
    <property type="molecule type" value="Genomic_DNA"/>
</dbReference>
<dbReference type="GO" id="GO:0004828">
    <property type="term" value="F:serine-tRNA ligase activity"/>
    <property type="evidence" value="ECO:0007669"/>
    <property type="project" value="InterPro"/>
</dbReference>
<dbReference type="OrthoDB" id="24683at2759"/>
<reference evidence="4 6" key="2">
    <citation type="journal article" date="2013" name="Nature">
        <title>Insights into bilaterian evolution from three spiralian genomes.</title>
        <authorList>
            <person name="Simakov O."/>
            <person name="Marletaz F."/>
            <person name="Cho S.J."/>
            <person name="Edsinger-Gonzales E."/>
            <person name="Havlak P."/>
            <person name="Hellsten U."/>
            <person name="Kuo D.H."/>
            <person name="Larsson T."/>
            <person name="Lv J."/>
            <person name="Arendt D."/>
            <person name="Savage R."/>
            <person name="Osoegawa K."/>
            <person name="de Jong P."/>
            <person name="Grimwood J."/>
            <person name="Chapman J.A."/>
            <person name="Shapiro H."/>
            <person name="Aerts A."/>
            <person name="Otillar R.P."/>
            <person name="Terry A.Y."/>
            <person name="Boore J.L."/>
            <person name="Grigoriev I.V."/>
            <person name="Lindberg D.R."/>
            <person name="Seaver E.C."/>
            <person name="Weisblat D.A."/>
            <person name="Putnam N.H."/>
            <person name="Rokhsar D.S."/>
        </authorList>
    </citation>
    <scope>NUCLEOTIDE SEQUENCE</scope>
    <source>
        <strain evidence="4 6">I ESC-2004</strain>
    </source>
</reference>
<dbReference type="Gene3D" id="1.10.287.40">
    <property type="entry name" value="Serine-tRNA synthetase, tRNA binding domain"/>
    <property type="match status" value="1"/>
</dbReference>
<evidence type="ECO:0000259" key="3">
    <source>
        <dbReference type="Pfam" id="PF00587"/>
    </source>
</evidence>
<evidence type="ECO:0000313" key="4">
    <source>
        <dbReference type="EMBL" id="ELU00520.1"/>
    </source>
</evidence>
<dbReference type="Pfam" id="PF00587">
    <property type="entry name" value="tRNA-synt_2b"/>
    <property type="match status" value="1"/>
</dbReference>
<dbReference type="OMA" id="YQTHHEQ"/>
<dbReference type="FunCoup" id="R7U2F4">
    <property type="interactions" value="44"/>
</dbReference>
<evidence type="ECO:0000256" key="1">
    <source>
        <dbReference type="ARBA" id="ARBA00010728"/>
    </source>
</evidence>
<dbReference type="Proteomes" id="UP000014760">
    <property type="component" value="Unassembled WGS sequence"/>
</dbReference>
<dbReference type="EnsemblMetazoa" id="CapteT212514">
    <property type="protein sequence ID" value="CapteP212514"/>
    <property type="gene ID" value="CapteG212514"/>
</dbReference>
<comment type="similarity">
    <text evidence="1">Belongs to the class-II aminoacyl-tRNA synthetase family. Type-1 seryl-tRNA synthetase subfamily.</text>
</comment>
<dbReference type="InterPro" id="IPR045864">
    <property type="entry name" value="aa-tRNA-synth_II/BPL/LPL"/>
</dbReference>
<dbReference type="SUPFAM" id="SSF55681">
    <property type="entry name" value="Class II aaRS and biotin synthetases"/>
    <property type="match status" value="1"/>
</dbReference>
<feature type="coiled-coil region" evidence="2">
    <location>
        <begin position="146"/>
        <end position="207"/>
    </location>
</feature>